<dbReference type="SUPFAM" id="SSF56300">
    <property type="entry name" value="Metallo-dependent phosphatases"/>
    <property type="match status" value="1"/>
</dbReference>
<dbReference type="GO" id="GO:0016787">
    <property type="term" value="F:hydrolase activity"/>
    <property type="evidence" value="ECO:0007669"/>
    <property type="project" value="InterPro"/>
</dbReference>
<dbReference type="Gene3D" id="3.60.21.10">
    <property type="match status" value="1"/>
</dbReference>
<dbReference type="AlphaFoldDB" id="A0A7X6HE90"/>
<dbReference type="RefSeq" id="WP_168487141.1">
    <property type="nucleotide sequence ID" value="NZ_JAAZSQ010000013.1"/>
</dbReference>
<dbReference type="EMBL" id="JAAZSQ010000013">
    <property type="protein sequence ID" value="NKX55542.1"/>
    <property type="molecule type" value="Genomic_DNA"/>
</dbReference>
<reference evidence="2 3" key="1">
    <citation type="submission" date="2020-04" db="EMBL/GenBank/DDBJ databases">
        <title>Arthrobacter sp. nov.</title>
        <authorList>
            <person name="Liu S."/>
        </authorList>
    </citation>
    <scope>NUCLEOTIDE SEQUENCE [LARGE SCALE GENOMIC DNA]</scope>
    <source>
        <strain evidence="2 3">E918</strain>
    </source>
</reference>
<protein>
    <submittedName>
        <fullName evidence="2">Metallophosphoesterase</fullName>
    </submittedName>
</protein>
<dbReference type="Proteomes" id="UP000544090">
    <property type="component" value="Unassembled WGS sequence"/>
</dbReference>
<evidence type="ECO:0000313" key="3">
    <source>
        <dbReference type="Proteomes" id="UP000544090"/>
    </source>
</evidence>
<evidence type="ECO:0000259" key="1">
    <source>
        <dbReference type="Pfam" id="PF00149"/>
    </source>
</evidence>
<name>A0A7X6HE90_9MICC</name>
<dbReference type="InterPro" id="IPR004843">
    <property type="entry name" value="Calcineurin-like_PHP"/>
</dbReference>
<proteinExistence type="predicted"/>
<keyword evidence="3" id="KW-1185">Reference proteome</keyword>
<accession>A0A7X6HE90</accession>
<comment type="caution">
    <text evidence="2">The sequence shown here is derived from an EMBL/GenBank/DDBJ whole genome shotgun (WGS) entry which is preliminary data.</text>
</comment>
<organism evidence="2 3">
    <name type="scientific">Arthrobacter mobilis</name>
    <dbReference type="NCBI Taxonomy" id="2724944"/>
    <lineage>
        <taxon>Bacteria</taxon>
        <taxon>Bacillati</taxon>
        <taxon>Actinomycetota</taxon>
        <taxon>Actinomycetes</taxon>
        <taxon>Micrococcales</taxon>
        <taxon>Micrococcaceae</taxon>
        <taxon>Arthrobacter</taxon>
    </lineage>
</organism>
<gene>
    <name evidence="2" type="ORF">HGG74_13555</name>
</gene>
<sequence length="250" mass="27803">MENVGKVLMAGDWHGSTAWMEKVLRRAATTGFTALVQVGDLAVLWPAANGDDKFTEVLKRRLDEHGITMIFVDGNHDVHPKLRALPRNGEGFGAISDRLLYAPRGHRWELDGVRFGALGGAYSIDRFRRKLGKSWWEGEEVMPGDVERLGTGPLDVLITHEVPAGIDVAAGFPRRLLQAIQRDSYASRLLVAEAVRNTTPHLVFSGHWHQRRTGLMPGTRTRVHVLHQEFCGGNLVSLDLQTLAVEEFTV</sequence>
<evidence type="ECO:0000313" key="2">
    <source>
        <dbReference type="EMBL" id="NKX55542.1"/>
    </source>
</evidence>
<dbReference type="Pfam" id="PF00149">
    <property type="entry name" value="Metallophos"/>
    <property type="match status" value="1"/>
</dbReference>
<feature type="domain" description="Calcineurin-like phosphoesterase" evidence="1">
    <location>
        <begin position="6"/>
        <end position="210"/>
    </location>
</feature>
<dbReference type="InterPro" id="IPR029052">
    <property type="entry name" value="Metallo-depent_PP-like"/>
</dbReference>